<evidence type="ECO:0000256" key="2">
    <source>
        <dbReference type="ARBA" id="ARBA00022485"/>
    </source>
</evidence>
<dbReference type="Proteomes" id="UP000224974">
    <property type="component" value="Unassembled WGS sequence"/>
</dbReference>
<proteinExistence type="inferred from homology"/>
<evidence type="ECO:0000256" key="4">
    <source>
        <dbReference type="ARBA" id="ARBA00023004"/>
    </source>
</evidence>
<gene>
    <name evidence="8" type="ORF">CRN84_01530</name>
</gene>
<accession>A0A2C6DFY5</accession>
<keyword evidence="9" id="KW-1185">Reference proteome</keyword>
<comment type="caution">
    <text evidence="8">The sequence shown here is derived from an EMBL/GenBank/DDBJ whole genome shotgun (WGS) entry which is preliminary data.</text>
</comment>
<dbReference type="PANTHER" id="PTHR30389">
    <property type="entry name" value="FUMARATE HYDRATASE-RELATED"/>
    <property type="match status" value="1"/>
</dbReference>
<keyword evidence="6" id="KW-0456">Lyase</keyword>
<protein>
    <submittedName>
        <fullName evidence="8">Fumarate hydratase</fullName>
    </submittedName>
</protein>
<dbReference type="AlphaFoldDB" id="A0A2C6DFY5"/>
<keyword evidence="2" id="KW-0004">4Fe-4S</keyword>
<dbReference type="GO" id="GO:0046872">
    <property type="term" value="F:metal ion binding"/>
    <property type="evidence" value="ECO:0007669"/>
    <property type="project" value="UniProtKB-KW"/>
</dbReference>
<dbReference type="InterPro" id="IPR051208">
    <property type="entry name" value="Class-I_Fumarase/Tartrate_DH"/>
</dbReference>
<dbReference type="OrthoDB" id="9798978at2"/>
<dbReference type="STRING" id="1111728.GCA_000427805_02612"/>
<sequence>MKDLGITYQDVYDLLHRACTTISPDVLYLMRNAVVQESHPEAKVFLETMIDNVAQATLQDKPVCQSPGFPTVWIRFGEYFDMGPLLSYLPKALTQATQEGLIRPSIVHPLTRHNPGDSTGLGVPNIELRYVPDQPFVEIIMSAKGCGAELGNISKILTPATLGKNYSGLKQLVLDTVINAGGFPCPPSAIGIGLGGQMDISAKLSREAISTRSWLDHNPDALLDELEQELLEDINKLGIGPGGIGGKTTTLAVKIAYAATHTAICPVTINFHCWVARRFGVRIYPDGRRESLFQVEE</sequence>
<dbReference type="GO" id="GO:0051539">
    <property type="term" value="F:4 iron, 4 sulfur cluster binding"/>
    <property type="evidence" value="ECO:0007669"/>
    <property type="project" value="UniProtKB-KW"/>
</dbReference>
<dbReference type="EMBL" id="PDDX01000001">
    <property type="protein sequence ID" value="PHI28117.1"/>
    <property type="molecule type" value="Genomic_DNA"/>
</dbReference>
<feature type="domain" description="Fe-S hydro-lyase tartrate dehydratase alpha-type catalytic" evidence="7">
    <location>
        <begin position="10"/>
        <end position="280"/>
    </location>
</feature>
<reference evidence="9" key="1">
    <citation type="submission" date="2017-09" db="EMBL/GenBank/DDBJ databases">
        <title>FDA dAtabase for Regulatory Grade micrObial Sequences (FDA-ARGOS): Supporting development and validation of Infectious Disease Dx tests.</title>
        <authorList>
            <person name="Minogue T."/>
            <person name="Wolcott M."/>
            <person name="Wasieloski L."/>
            <person name="Aguilar W."/>
            <person name="Moore D."/>
            <person name="Tallon L."/>
            <person name="Sadzewicz L."/>
            <person name="Ott S."/>
            <person name="Zhao X."/>
            <person name="Nagaraj S."/>
            <person name="Vavikolanu K."/>
            <person name="Aluvathingal J."/>
            <person name="Nadendla S."/>
            <person name="Sichtig H."/>
        </authorList>
    </citation>
    <scope>NUCLEOTIDE SEQUENCE [LARGE SCALE GENOMIC DNA]</scope>
    <source>
        <strain evidence="9">FDAARGOS_387</strain>
    </source>
</reference>
<dbReference type="NCBIfam" id="TIGR00722">
    <property type="entry name" value="ttdA_fumA_fumB"/>
    <property type="match status" value="1"/>
</dbReference>
<dbReference type="RefSeq" id="WP_029093318.1">
    <property type="nucleotide sequence ID" value="NZ_BRLG01000004.1"/>
</dbReference>
<evidence type="ECO:0000313" key="8">
    <source>
        <dbReference type="EMBL" id="PHI28117.1"/>
    </source>
</evidence>
<dbReference type="InterPro" id="IPR004646">
    <property type="entry name" value="Fe-S_hydro-lyase_TtdA-typ_cat"/>
</dbReference>
<evidence type="ECO:0000256" key="1">
    <source>
        <dbReference type="ARBA" id="ARBA00008876"/>
    </source>
</evidence>
<dbReference type="GO" id="GO:0016829">
    <property type="term" value="F:lyase activity"/>
    <property type="evidence" value="ECO:0007669"/>
    <property type="project" value="UniProtKB-KW"/>
</dbReference>
<comment type="similarity">
    <text evidence="1">Belongs to the class-I fumarase family.</text>
</comment>
<evidence type="ECO:0000256" key="5">
    <source>
        <dbReference type="ARBA" id="ARBA00023014"/>
    </source>
</evidence>
<name>A0A2C6DFY5_9GAMM</name>
<evidence type="ECO:0000313" key="9">
    <source>
        <dbReference type="Proteomes" id="UP000224974"/>
    </source>
</evidence>
<organism evidence="8 9">
    <name type="scientific">Budvicia aquatica</name>
    <dbReference type="NCBI Taxonomy" id="82979"/>
    <lineage>
        <taxon>Bacteria</taxon>
        <taxon>Pseudomonadati</taxon>
        <taxon>Pseudomonadota</taxon>
        <taxon>Gammaproteobacteria</taxon>
        <taxon>Enterobacterales</taxon>
        <taxon>Budviciaceae</taxon>
        <taxon>Budvicia</taxon>
    </lineage>
</organism>
<keyword evidence="4" id="KW-0408">Iron</keyword>
<dbReference type="PANTHER" id="PTHR30389:SF17">
    <property type="entry name" value="L(+)-TARTRATE DEHYDRATASE SUBUNIT ALPHA-RELATED"/>
    <property type="match status" value="1"/>
</dbReference>
<dbReference type="Pfam" id="PF05681">
    <property type="entry name" value="Fumerase"/>
    <property type="match status" value="1"/>
</dbReference>
<evidence type="ECO:0000256" key="3">
    <source>
        <dbReference type="ARBA" id="ARBA00022723"/>
    </source>
</evidence>
<keyword evidence="3" id="KW-0479">Metal-binding</keyword>
<evidence type="ECO:0000256" key="6">
    <source>
        <dbReference type="ARBA" id="ARBA00023239"/>
    </source>
</evidence>
<evidence type="ECO:0000259" key="7">
    <source>
        <dbReference type="Pfam" id="PF05681"/>
    </source>
</evidence>
<keyword evidence="5" id="KW-0411">Iron-sulfur</keyword>